<feature type="domain" description="Fibronectin type-III" evidence="11">
    <location>
        <begin position="1448"/>
        <end position="1543"/>
    </location>
</feature>
<evidence type="ECO:0000313" key="12">
    <source>
        <dbReference type="EMBL" id="VDO06597.1"/>
    </source>
</evidence>
<dbReference type="GO" id="GO:0005634">
    <property type="term" value="C:nucleus"/>
    <property type="evidence" value="ECO:0007669"/>
    <property type="project" value="UniProtKB-SubCell"/>
</dbReference>
<evidence type="ECO:0000256" key="1">
    <source>
        <dbReference type="ARBA" id="ARBA00004123"/>
    </source>
</evidence>
<feature type="domain" description="Fibronectin type-III" evidence="11">
    <location>
        <begin position="1823"/>
        <end position="1914"/>
    </location>
</feature>
<feature type="domain" description="Fibronectin type-III" evidence="11">
    <location>
        <begin position="1348"/>
        <end position="1442"/>
    </location>
</feature>
<dbReference type="GO" id="GO:0031430">
    <property type="term" value="C:M band"/>
    <property type="evidence" value="ECO:0007669"/>
    <property type="project" value="TreeGrafter"/>
</dbReference>
<reference evidence="14" key="1">
    <citation type="submission" date="2016-04" db="UniProtKB">
        <authorList>
            <consortium name="WormBaseParasite"/>
        </authorList>
    </citation>
    <scope>IDENTIFICATION</scope>
</reference>
<keyword evidence="6" id="KW-1015">Disulfide bond</keyword>
<feature type="domain" description="Ig-like" evidence="10">
    <location>
        <begin position="774"/>
        <end position="861"/>
    </location>
</feature>
<accession>A0A158QIQ1</accession>
<feature type="domain" description="Ig-like" evidence="10">
    <location>
        <begin position="864"/>
        <end position="940"/>
    </location>
</feature>
<dbReference type="InterPro" id="IPR013106">
    <property type="entry name" value="Ig_V-set"/>
</dbReference>
<evidence type="ECO:0000256" key="3">
    <source>
        <dbReference type="ARBA" id="ARBA00006692"/>
    </source>
</evidence>
<dbReference type="SMART" id="SM00406">
    <property type="entry name" value="IGv"/>
    <property type="match status" value="2"/>
</dbReference>
<keyword evidence="13" id="KW-1185">Reference proteome</keyword>
<evidence type="ECO:0000256" key="7">
    <source>
        <dbReference type="ARBA" id="ARBA00023242"/>
    </source>
</evidence>
<dbReference type="SMART" id="SM00408">
    <property type="entry name" value="IGc2"/>
    <property type="match status" value="8"/>
</dbReference>
<dbReference type="EMBL" id="UZAE01012776">
    <property type="protein sequence ID" value="VDO06597.1"/>
    <property type="molecule type" value="Genomic_DNA"/>
</dbReference>
<dbReference type="GO" id="GO:0045214">
    <property type="term" value="P:sarcomere organization"/>
    <property type="evidence" value="ECO:0007669"/>
    <property type="project" value="TreeGrafter"/>
</dbReference>
<dbReference type="PRINTS" id="PR00014">
    <property type="entry name" value="FNTYPEIII"/>
</dbReference>
<dbReference type="CDD" id="cd00063">
    <property type="entry name" value="FN3"/>
    <property type="match status" value="8"/>
</dbReference>
<dbReference type="CDD" id="cd00096">
    <property type="entry name" value="Ig"/>
    <property type="match status" value="3"/>
</dbReference>
<dbReference type="InterPro" id="IPR036116">
    <property type="entry name" value="FN3_sf"/>
</dbReference>
<sequence length="2166" mass="239456">MDQDNGLVDLCSEIAPKFLEQTKIRKVGKAVEFECVLKAQPIGEIKWTKGGVAINPGGRYTINAVSNGSNHVLTLKIADVNANDGGDYLVKSSNSSGEASANIKLNLGHSKQLKAPNFPEKPIIRKDAGTGEIVLCCKLEGSPKPDLTYFLNDKPISPQPGKLTFVYKEVGSDLYDCEIRIATPTPNDGGAYKITATNSVGQSNASINLNLSTKASKDEPPRFQPSSIRKEGKTVVIEAKCTGVPAPTFTWTRGTIELSPRTGKFEMTSSTDGPVFIQILKIINFTDADADLYTCHAKNKTGEAKATHSLKVPKVLSAPTVIYKLNQAIVELMLEGDQAPTITWRKNGKIITLESRFKQDIKIEGGKVIITLAVSNLTEADNGSYECEITSPYGSTKADFLIKSVGGKQDGREDELPKLASKPCDASEEVGGTYSMKISYIGSTAPDVKILRRGLDVSTDSRALVKVDPTTKSISFIIRSLKPGDAGSYTVQLSSRGEQCDSATFQLNIQEKMDNTGANDATPELLTTPKTGSRRPSDTRGTSPKPSLLDPKLLEQQLQARRDSASSRRTSLADAIPGFPMLKHRAAPKVEKEKFTEELKDVKAKEGQPKAAMKCTFVKANARFRWYKNKLEIFQGPKYNFLQEGNEYALEIKNIAMEDAAKYACKCNDILTVATLYVEERKYNYYFNQKLPKTAEVVRGKDLTLECSVSDPRAPVSWYHKGNKLEYVAGKIELKRRENRCILKICRAKPEAEGEYCCMVEGDETFVDVAVEDPDWYFNRELKQQTALETDKLATFECEVSDRDAEVQWFKNDEPITAGDKYEIVSESRLKRILRIKDITMEDDATYTCKVAKKTTSARLVVKPDVEFKQNLIDTNGIETKSKELVCKAYNPKKYPVTWYKDGVEITFNDRISTKEAEGSLFLIIKALEMEDEGVYSCRIGAHETKGKLGVTECEKPPTVDLANFDDYIKLKKGAQFASAIPFKGFPVPNMVILRNGQPLPEKVNLKAVVKNGMVNVTMDDAQRADVGDYTIKLSNSMGDVEIPFKIDVYDRPKPPKPPLDVCDLCATKCTLVWDPPEDDGGRPITHYEVEVKDVTAGEDWKPVKNVKECTCDIPLKEGNKYKFRVRAVNDQGPSDYIETDKETLARDICDPPDPPANLEIVDYDEKRIDLKWVKPRKENGAPVKNYIIEGRKHPDGSWVTMKETPDTKASIPWKEGETYQFRVTAVNKAGKSEPCTATAPTIAKPRLLKPWIDKSNIQIVKLKCGQPFELNLRYRAEPDPEVKWFSGETALESNSEYQLIFNHRDTGVKVVDAQRKHTQLYKLVVSNEVGSDEATIEVVVLGKPSRPVGPLEVSDITKNSCVLNWKPPEDDGGEPIQYYLVEKLDKEKGKWEKVAEVSRGTTCNVPKLTEGNRYMFRVSAVSKLGESEPLETDSDIVAKNPYDEPEAPGKPEIVDHDKDRIDIKWEPPEFDGGAPITGYHVERKEPKSNRWSKITLKPVPVPEFTDGTVTQGKDYQYRVIAINKAGPSPPSEPSDVVTAKPSREAPKLDKNRLRDLLGPRNEIRLRAGEPLSIPIPITGAPKPTVSWTKDGGIVPQTAKITDTEELAGIDIPSTVRDKPKPPRDLEVSDVFAEHCMLKWKAPEDDGGTPITDYIVEKCNESTGIWEPVTGIIKDNQVHVRNLQPKQLYNFRVKAVNMIGESAPVQTKNAILAKNPYDPPSAPQEFEIVSYDKRSVTFEWKTPKSDGGNPIKGYQLEKRLLPRGDWKQATTNLIPGLKTTISNVDEGMTYEFRVCAVNDGGPGDYAQLDKPHTVKDMIFPPGSPGELNVDSVNKNGAKLSWKPPKSDGGAPVTGYVVEKQDENGDWVPVMETKEPSAFVPMKEGETAPFRVRAVNKEGAGEPTRPTAPLTAENKPTAPHIATPNDGVNSGPGTGVGGLQDITLKAGQELRLPVAWFGYPRPSANWSINDKPVKAGDNNAELTEEDPPKPSTHSPTAELEQEPGGTFVLRVAKAKRANSGHYQIKIVNDQGQASSSCQVTVIDVPGAPTGPLDAIDVKADEITLQWKPPVDDGGEPVTNFILEKRLKGSEGWQTVSAFLKSPTATVRGLDVGKEYEFRVKAENIMGVSEPLQTTSAIKAKHPYGKCLFPLAYDHHLKVNFKLMLTLS</sequence>
<dbReference type="InterPro" id="IPR050964">
    <property type="entry name" value="Striated_Muscle_Regulatory"/>
</dbReference>
<dbReference type="WBParaSite" id="HNAJ_0000986401-mRNA-1">
    <property type="protein sequence ID" value="HNAJ_0000986401-mRNA-1"/>
    <property type="gene ID" value="HNAJ_0000986401"/>
</dbReference>
<dbReference type="SUPFAM" id="SSF49265">
    <property type="entry name" value="Fibronectin type III"/>
    <property type="match status" value="5"/>
</dbReference>
<evidence type="ECO:0000256" key="5">
    <source>
        <dbReference type="ARBA" id="ARBA00022737"/>
    </source>
</evidence>
<reference evidence="12 13" key="2">
    <citation type="submission" date="2018-11" db="EMBL/GenBank/DDBJ databases">
        <authorList>
            <consortium name="Pathogen Informatics"/>
        </authorList>
    </citation>
    <scope>NUCLEOTIDE SEQUENCE [LARGE SCALE GENOMIC DNA]</scope>
</reference>
<feature type="domain" description="Ig-like" evidence="10">
    <location>
        <begin position="274"/>
        <end position="403"/>
    </location>
</feature>
<keyword evidence="8" id="KW-0393">Immunoglobulin domain</keyword>
<dbReference type="FunFam" id="2.60.40.10:FF:000056">
    <property type="entry name" value="twitchin isoform X4"/>
    <property type="match status" value="4"/>
</dbReference>
<keyword evidence="5" id="KW-0677">Repeat</keyword>
<proteinExistence type="inferred from homology"/>
<dbReference type="InterPro" id="IPR007110">
    <property type="entry name" value="Ig-like_dom"/>
</dbReference>
<dbReference type="SMART" id="SM00409">
    <property type="entry name" value="IG"/>
    <property type="match status" value="11"/>
</dbReference>
<dbReference type="Pfam" id="PF07679">
    <property type="entry name" value="I-set"/>
    <property type="match status" value="11"/>
</dbReference>
<dbReference type="FunFam" id="2.60.40.10:FF:000050">
    <property type="entry name" value="Titin isoform B"/>
    <property type="match status" value="1"/>
</dbReference>
<feature type="domain" description="Fibronectin type-III" evidence="11">
    <location>
        <begin position="1055"/>
        <end position="1148"/>
    </location>
</feature>
<dbReference type="InterPro" id="IPR013783">
    <property type="entry name" value="Ig-like_fold"/>
</dbReference>
<gene>
    <name evidence="12" type="ORF">HNAJ_LOCUS9859</name>
</gene>
<dbReference type="PANTHER" id="PTHR13817:SF151">
    <property type="entry name" value="TITIN"/>
    <property type="match status" value="1"/>
</dbReference>
<dbReference type="SUPFAM" id="SSF48726">
    <property type="entry name" value="Immunoglobulin"/>
    <property type="match status" value="12"/>
</dbReference>
<evidence type="ECO:0000313" key="14">
    <source>
        <dbReference type="WBParaSite" id="HNAJ_0000986401-mRNA-1"/>
    </source>
</evidence>
<feature type="domain" description="Fibronectin type-III" evidence="11">
    <location>
        <begin position="1622"/>
        <end position="1716"/>
    </location>
</feature>
<keyword evidence="4" id="KW-0963">Cytoplasm</keyword>
<dbReference type="InterPro" id="IPR003598">
    <property type="entry name" value="Ig_sub2"/>
</dbReference>
<feature type="region of interest" description="Disordered" evidence="9">
    <location>
        <begin position="1524"/>
        <end position="1548"/>
    </location>
</feature>
<organism evidence="14">
    <name type="scientific">Rodentolepis nana</name>
    <name type="common">Dwarf tapeworm</name>
    <name type="synonym">Hymenolepis nana</name>
    <dbReference type="NCBI Taxonomy" id="102285"/>
    <lineage>
        <taxon>Eukaryota</taxon>
        <taxon>Metazoa</taxon>
        <taxon>Spiralia</taxon>
        <taxon>Lophotrochozoa</taxon>
        <taxon>Platyhelminthes</taxon>
        <taxon>Cestoda</taxon>
        <taxon>Eucestoda</taxon>
        <taxon>Cyclophyllidea</taxon>
        <taxon>Hymenolepididae</taxon>
        <taxon>Rodentolepis</taxon>
    </lineage>
</organism>
<dbReference type="SMART" id="SM00060">
    <property type="entry name" value="FN3"/>
    <property type="match status" value="8"/>
</dbReference>
<dbReference type="PROSITE" id="PS50835">
    <property type="entry name" value="IG_LIKE"/>
    <property type="match status" value="6"/>
</dbReference>
<feature type="domain" description="Ig-like" evidence="10">
    <location>
        <begin position="16"/>
        <end position="106"/>
    </location>
</feature>
<feature type="domain" description="Fibronectin type-III" evidence="11">
    <location>
        <begin position="1719"/>
        <end position="1817"/>
    </location>
</feature>
<evidence type="ECO:0000256" key="4">
    <source>
        <dbReference type="ARBA" id="ARBA00022490"/>
    </source>
</evidence>
<feature type="region of interest" description="Disordered" evidence="9">
    <location>
        <begin position="1964"/>
        <end position="2002"/>
    </location>
</feature>
<dbReference type="FunFam" id="2.60.40.10:FF:000160">
    <property type="entry name" value="Titin a"/>
    <property type="match status" value="1"/>
</dbReference>
<dbReference type="OrthoDB" id="504170at2759"/>
<protein>
    <submittedName>
        <fullName evidence="14">Titin</fullName>
    </submittedName>
</protein>
<evidence type="ECO:0000256" key="6">
    <source>
        <dbReference type="ARBA" id="ARBA00023157"/>
    </source>
</evidence>
<dbReference type="PROSITE" id="PS50853">
    <property type="entry name" value="FN3"/>
    <property type="match status" value="8"/>
</dbReference>
<evidence type="ECO:0000259" key="10">
    <source>
        <dbReference type="PROSITE" id="PS50835"/>
    </source>
</evidence>
<dbReference type="InterPro" id="IPR013098">
    <property type="entry name" value="Ig_I-set"/>
</dbReference>
<feature type="region of interest" description="Disordered" evidence="9">
    <location>
        <begin position="1897"/>
        <end position="1933"/>
    </location>
</feature>
<dbReference type="FunFam" id="2.60.40.10:FF:000127">
    <property type="entry name" value="titin isoform X1"/>
    <property type="match status" value="1"/>
</dbReference>
<keyword evidence="7" id="KW-0539">Nucleus</keyword>
<feature type="domain" description="Fibronectin type-III" evidence="11">
    <location>
        <begin position="2046"/>
        <end position="2141"/>
    </location>
</feature>
<evidence type="ECO:0000256" key="8">
    <source>
        <dbReference type="ARBA" id="ARBA00023319"/>
    </source>
</evidence>
<evidence type="ECO:0000313" key="13">
    <source>
        <dbReference type="Proteomes" id="UP000278807"/>
    </source>
</evidence>
<dbReference type="Pfam" id="PF00041">
    <property type="entry name" value="fn3"/>
    <property type="match status" value="8"/>
</dbReference>
<comment type="subcellular location">
    <subcellularLocation>
        <location evidence="2">Cytoplasm</location>
    </subcellularLocation>
    <subcellularLocation>
        <location evidence="1">Nucleus</location>
    </subcellularLocation>
</comment>
<evidence type="ECO:0000256" key="2">
    <source>
        <dbReference type="ARBA" id="ARBA00004496"/>
    </source>
</evidence>
<feature type="domain" description="Ig-like" evidence="10">
    <location>
        <begin position="588"/>
        <end position="684"/>
    </location>
</feature>
<dbReference type="InterPro" id="IPR003599">
    <property type="entry name" value="Ig_sub"/>
</dbReference>
<feature type="domain" description="Fibronectin type-III" evidence="11">
    <location>
        <begin position="1155"/>
        <end position="1247"/>
    </location>
</feature>
<dbReference type="STRING" id="102285.A0A158QIQ1"/>
<name>A0A158QIQ1_RODNA</name>
<dbReference type="FunFam" id="2.60.40.10:FF:000003">
    <property type="entry name" value="Titin isoform E"/>
    <property type="match status" value="2"/>
</dbReference>
<dbReference type="InterPro" id="IPR003961">
    <property type="entry name" value="FN3_dom"/>
</dbReference>
<feature type="region of interest" description="Disordered" evidence="9">
    <location>
        <begin position="514"/>
        <end position="551"/>
    </location>
</feature>
<dbReference type="Proteomes" id="UP000278807">
    <property type="component" value="Unassembled WGS sequence"/>
</dbReference>
<comment type="similarity">
    <text evidence="3">Belongs to the protein kinase superfamily. CAMK Ser/Thr protein kinase family.</text>
</comment>
<feature type="domain" description="Ig-like" evidence="10">
    <location>
        <begin position="692"/>
        <end position="770"/>
    </location>
</feature>
<dbReference type="Gene3D" id="2.60.40.10">
    <property type="entry name" value="Immunoglobulins"/>
    <property type="match status" value="21"/>
</dbReference>
<dbReference type="PANTHER" id="PTHR13817">
    <property type="entry name" value="TITIN"/>
    <property type="match status" value="1"/>
</dbReference>
<evidence type="ECO:0000259" key="11">
    <source>
        <dbReference type="PROSITE" id="PS50853"/>
    </source>
</evidence>
<evidence type="ECO:0000256" key="9">
    <source>
        <dbReference type="SAM" id="MobiDB-lite"/>
    </source>
</evidence>
<dbReference type="InterPro" id="IPR036179">
    <property type="entry name" value="Ig-like_dom_sf"/>
</dbReference>
<dbReference type="FunFam" id="2.60.40.10:FF:000051">
    <property type="entry name" value="Uncharacterized protein, isoform J"/>
    <property type="match status" value="1"/>
</dbReference>